<dbReference type="Pfam" id="PF04445">
    <property type="entry name" value="SAM_MT"/>
    <property type="match status" value="1"/>
</dbReference>
<reference evidence="2 3" key="1">
    <citation type="submission" date="2016-03" db="EMBL/GenBank/DDBJ databases">
        <title>Comparative genomics of Rickettsiella.</title>
        <authorList>
            <person name="Chandler C."/>
            <person name="Wang Y."/>
        </authorList>
    </citation>
    <scope>NUCLEOTIDE SEQUENCE [LARGE SCALE GENOMIC DNA]</scope>
    <source>
        <strain evidence="2 3">RCFS May 2013</strain>
    </source>
</reference>
<dbReference type="RefSeq" id="WP_071662783.1">
    <property type="nucleotide sequence ID" value="NZ_LUKY01000033.1"/>
</dbReference>
<sequence length="261" mass="29457">MNIPFSIAVTSLEISLLSTALELAKKNALPYINYFEKENFDYVLALRSTGLYLEDVKKGLGSLKIDFLQGKLAYRLRYLQNQKQLLAKAIGLKPNFKPVVLDATAGFGCDSFVLAQLGCPVTLLERSSTIFLLLEDALKRALNHPKFLPLSIKLIKIDALIYLKQISLCMHPSPEIIYLDPMYPHSNKSALAKKEIRFLRLLVGDDNDASSLLKLAITYAKQRVVVKRPRLSGYLADIKPHHSLLGKQHRLDVYLTHFFNS</sequence>
<evidence type="ECO:0000313" key="3">
    <source>
        <dbReference type="Proteomes" id="UP000183924"/>
    </source>
</evidence>
<dbReference type="AlphaFoldDB" id="A0A1J8P5P7"/>
<dbReference type="InterPro" id="IPR029063">
    <property type="entry name" value="SAM-dependent_MTases_sf"/>
</dbReference>
<comment type="similarity">
    <text evidence="1">Belongs to the methyltransferase superfamily. RsmJ family.</text>
</comment>
<dbReference type="Proteomes" id="UP000183924">
    <property type="component" value="Unassembled WGS sequence"/>
</dbReference>
<keyword evidence="1" id="KW-0963">Cytoplasm</keyword>
<dbReference type="EC" id="2.1.1.242" evidence="1"/>
<evidence type="ECO:0000256" key="1">
    <source>
        <dbReference type="HAMAP-Rule" id="MF_01523"/>
    </source>
</evidence>
<dbReference type="Gene3D" id="3.40.50.150">
    <property type="entry name" value="Vaccinia Virus protein VP39"/>
    <property type="match status" value="1"/>
</dbReference>
<gene>
    <name evidence="1" type="primary">rsmJ</name>
    <name evidence="2" type="ORF">A1D18_05465</name>
</gene>
<accession>A0A1J8P5P7</accession>
<keyword evidence="1" id="KW-0808">Transferase</keyword>
<dbReference type="OrthoDB" id="3191794at2"/>
<comment type="caution">
    <text evidence="2">The sequence shown here is derived from an EMBL/GenBank/DDBJ whole genome shotgun (WGS) entry which is preliminary data.</text>
</comment>
<proteinExistence type="inferred from homology"/>
<dbReference type="HAMAP" id="MF_01523">
    <property type="entry name" value="16SrRNA_methyltr_J"/>
    <property type="match status" value="1"/>
</dbReference>
<comment type="subcellular location">
    <subcellularLocation>
        <location evidence="1">Cytoplasm</location>
    </subcellularLocation>
</comment>
<keyword evidence="3" id="KW-1185">Reference proteome</keyword>
<dbReference type="STRING" id="1225476.A1D18_05465"/>
<dbReference type="InterPro" id="IPR007536">
    <property type="entry name" value="16SrRNA_methylTrfase_J"/>
</dbReference>
<comment type="catalytic activity">
    <reaction evidence="1">
        <text>guanosine(1516) in 16S rRNA + S-adenosyl-L-methionine = N(2)-methylguanosine(1516) in 16S rRNA + S-adenosyl-L-homocysteine + H(+)</text>
        <dbReference type="Rhea" id="RHEA:43220"/>
        <dbReference type="Rhea" id="RHEA-COMP:10412"/>
        <dbReference type="Rhea" id="RHEA-COMP:10413"/>
        <dbReference type="ChEBI" id="CHEBI:15378"/>
        <dbReference type="ChEBI" id="CHEBI:57856"/>
        <dbReference type="ChEBI" id="CHEBI:59789"/>
        <dbReference type="ChEBI" id="CHEBI:74269"/>
        <dbReference type="ChEBI" id="CHEBI:74481"/>
        <dbReference type="EC" id="2.1.1.242"/>
    </reaction>
</comment>
<feature type="binding site" evidence="1">
    <location>
        <begin position="125"/>
        <end position="126"/>
    </location>
    <ligand>
        <name>S-adenosyl-L-methionine</name>
        <dbReference type="ChEBI" id="CHEBI:59789"/>
    </ligand>
</feature>
<name>A0A1J8P5P7_9COXI</name>
<dbReference type="GO" id="GO:0008990">
    <property type="term" value="F:rRNA (guanine-N2-)-methyltransferase activity"/>
    <property type="evidence" value="ECO:0007669"/>
    <property type="project" value="UniProtKB-UniRule"/>
</dbReference>
<dbReference type="PANTHER" id="PTHR36112">
    <property type="entry name" value="RIBOSOMAL RNA SMALL SUBUNIT METHYLTRANSFERASE J"/>
    <property type="match status" value="1"/>
</dbReference>
<dbReference type="SUPFAM" id="SSF53335">
    <property type="entry name" value="S-adenosyl-L-methionine-dependent methyltransferases"/>
    <property type="match status" value="1"/>
</dbReference>
<organism evidence="2 3">
    <name type="scientific">Candidatus Rickettsiella isopodorum</name>
    <dbReference type="NCBI Taxonomy" id="1225476"/>
    <lineage>
        <taxon>Bacteria</taxon>
        <taxon>Pseudomonadati</taxon>
        <taxon>Pseudomonadota</taxon>
        <taxon>Gammaproteobacteria</taxon>
        <taxon>Legionellales</taxon>
        <taxon>Coxiellaceae</taxon>
        <taxon>Rickettsiella</taxon>
    </lineage>
</organism>
<dbReference type="GO" id="GO:0005737">
    <property type="term" value="C:cytoplasm"/>
    <property type="evidence" value="ECO:0007669"/>
    <property type="project" value="UniProtKB-SubCell"/>
</dbReference>
<comment type="function">
    <text evidence="1">Specifically methylates the guanosine in position 1516 of 16S rRNA.</text>
</comment>
<evidence type="ECO:0000313" key="2">
    <source>
        <dbReference type="EMBL" id="OIZ94291.1"/>
    </source>
</evidence>
<keyword evidence="1" id="KW-0698">rRNA processing</keyword>
<dbReference type="EMBL" id="LUKY01000033">
    <property type="protein sequence ID" value="OIZ94291.1"/>
    <property type="molecule type" value="Genomic_DNA"/>
</dbReference>
<comment type="caution">
    <text evidence="1">Lacks conserved residue(s) required for the propagation of feature annotation.</text>
</comment>
<keyword evidence="1" id="KW-0489">Methyltransferase</keyword>
<dbReference type="PANTHER" id="PTHR36112:SF1">
    <property type="entry name" value="RIBOSOMAL RNA SMALL SUBUNIT METHYLTRANSFERASE J"/>
    <property type="match status" value="1"/>
</dbReference>
<protein>
    <recommendedName>
        <fullName evidence="1">Ribosomal RNA small subunit methyltransferase J</fullName>
        <ecNumber evidence="1">2.1.1.242</ecNumber>
    </recommendedName>
    <alternativeName>
        <fullName evidence="1">16S rRNA m2G1516 methyltransferase</fullName>
    </alternativeName>
    <alternativeName>
        <fullName evidence="1">rRNA (guanine-N(2)-)-methyltransferase</fullName>
    </alternativeName>
</protein>
<keyword evidence="1" id="KW-0949">S-adenosyl-L-methionine</keyword>
<feature type="binding site" evidence="1">
    <location>
        <position position="180"/>
    </location>
    <ligand>
        <name>S-adenosyl-L-methionine</name>
        <dbReference type="ChEBI" id="CHEBI:59789"/>
    </ligand>
</feature>